<dbReference type="EMBL" id="MWDQ01000013">
    <property type="protein sequence ID" value="OQB75409.1"/>
    <property type="molecule type" value="Genomic_DNA"/>
</dbReference>
<accession>A0A1V6CES6</accession>
<reference evidence="1" key="1">
    <citation type="submission" date="2017-02" db="EMBL/GenBank/DDBJ databases">
        <title>Delving into the versatile metabolic prowess of the omnipresent phylum Bacteroidetes.</title>
        <authorList>
            <person name="Nobu M.K."/>
            <person name="Mei R."/>
            <person name="Narihiro T."/>
            <person name="Kuroda K."/>
            <person name="Liu W.-T."/>
        </authorList>
    </citation>
    <scope>NUCLEOTIDE SEQUENCE</scope>
    <source>
        <strain evidence="1">ADurb.Bin131</strain>
    </source>
</reference>
<organism evidence="1">
    <name type="scientific">candidate division TA06 bacterium ADurb.Bin131</name>
    <dbReference type="NCBI Taxonomy" id="1852827"/>
    <lineage>
        <taxon>Bacteria</taxon>
        <taxon>Bacteria division TA06</taxon>
    </lineage>
</organism>
<dbReference type="AlphaFoldDB" id="A0A1V6CES6"/>
<comment type="caution">
    <text evidence="1">The sequence shown here is derived from an EMBL/GenBank/DDBJ whole genome shotgun (WGS) entry which is preliminary data.</text>
</comment>
<protein>
    <recommendedName>
        <fullName evidence="2">DUF4416 domain-containing protein</fullName>
    </recommendedName>
</protein>
<name>A0A1V6CES6_UNCT6</name>
<sequence>MGIIKKPLSVKPFCAVLFRKEENLNLSLSFLIDIFGSIDIKSEIFPFDFTDYYSKEMGENLKRIFVSFENLLLPDDCAQWKIHTNDIEKKLSLRNNSSRTVNIDPGYVELSKVVLLTTKNFSHRIYLDKGIYAEVTLIWSSGRFNSLAWTYPDYKTEPALNFFSRIREKLKTGSTLDS</sequence>
<evidence type="ECO:0000313" key="1">
    <source>
        <dbReference type="EMBL" id="OQB75409.1"/>
    </source>
</evidence>
<evidence type="ECO:0008006" key="2">
    <source>
        <dbReference type="Google" id="ProtNLM"/>
    </source>
</evidence>
<gene>
    <name evidence="1" type="ORF">BWX89_00039</name>
</gene>
<dbReference type="InterPro" id="IPR025529">
    <property type="entry name" value="DUF4416"/>
</dbReference>
<proteinExistence type="predicted"/>
<dbReference type="Pfam" id="PF14385">
    <property type="entry name" value="DUF4416"/>
    <property type="match status" value="1"/>
</dbReference>
<dbReference type="Proteomes" id="UP000485562">
    <property type="component" value="Unassembled WGS sequence"/>
</dbReference>